<accession>A0ABD1XM45</accession>
<gene>
    <name evidence="1" type="ORF">R1flu_028371</name>
</gene>
<proteinExistence type="predicted"/>
<comment type="caution">
    <text evidence="1">The sequence shown here is derived from an EMBL/GenBank/DDBJ whole genome shotgun (WGS) entry which is preliminary data.</text>
</comment>
<evidence type="ECO:0000313" key="2">
    <source>
        <dbReference type="Proteomes" id="UP001605036"/>
    </source>
</evidence>
<dbReference type="Proteomes" id="UP001605036">
    <property type="component" value="Unassembled WGS sequence"/>
</dbReference>
<keyword evidence="2" id="KW-1185">Reference proteome</keyword>
<evidence type="ECO:0000313" key="1">
    <source>
        <dbReference type="EMBL" id="KAL2609798.1"/>
    </source>
</evidence>
<dbReference type="AlphaFoldDB" id="A0ABD1XM45"/>
<protein>
    <submittedName>
        <fullName evidence="1">Uncharacterized protein</fullName>
    </submittedName>
</protein>
<reference evidence="1 2" key="1">
    <citation type="submission" date="2024-09" db="EMBL/GenBank/DDBJ databases">
        <title>Chromosome-scale assembly of Riccia fluitans.</title>
        <authorList>
            <person name="Paukszto L."/>
            <person name="Sawicki J."/>
            <person name="Karawczyk K."/>
            <person name="Piernik-Szablinska J."/>
            <person name="Szczecinska M."/>
            <person name="Mazdziarz M."/>
        </authorList>
    </citation>
    <scope>NUCLEOTIDE SEQUENCE [LARGE SCALE GENOMIC DNA]</scope>
    <source>
        <strain evidence="1">Rf_01</strain>
        <tissue evidence="1">Aerial parts of the thallus</tissue>
    </source>
</reference>
<organism evidence="1 2">
    <name type="scientific">Riccia fluitans</name>
    <dbReference type="NCBI Taxonomy" id="41844"/>
    <lineage>
        <taxon>Eukaryota</taxon>
        <taxon>Viridiplantae</taxon>
        <taxon>Streptophyta</taxon>
        <taxon>Embryophyta</taxon>
        <taxon>Marchantiophyta</taxon>
        <taxon>Marchantiopsida</taxon>
        <taxon>Marchantiidae</taxon>
        <taxon>Marchantiales</taxon>
        <taxon>Ricciaceae</taxon>
        <taxon>Riccia</taxon>
    </lineage>
</organism>
<name>A0ABD1XM45_9MARC</name>
<sequence>MSSTVQASQFGLFSATREHEVGIASNWKTLDVLQLWPQQQLCSPLPLLQNNGRFKAGRFAVRFSLALQGTLEDRWAPERVIKIGVTVDNSEESKRGSGLKTGESFSFRHGIQVGNLWSCLDSSPIRFEPGLKWFRLETFLMVWFRFG</sequence>
<dbReference type="EMBL" id="JBHFFA010000008">
    <property type="protein sequence ID" value="KAL2609798.1"/>
    <property type="molecule type" value="Genomic_DNA"/>
</dbReference>